<protein>
    <recommendedName>
        <fullName evidence="4">Outer membrane protein beta-barrel domain-containing protein</fullName>
    </recommendedName>
</protein>
<dbReference type="Proteomes" id="UP001597197">
    <property type="component" value="Unassembled WGS sequence"/>
</dbReference>
<keyword evidence="1" id="KW-0732">Signal</keyword>
<proteinExistence type="predicted"/>
<organism evidence="2 3">
    <name type="scientific">Hymenobacter bucti</name>
    <dbReference type="NCBI Taxonomy" id="1844114"/>
    <lineage>
        <taxon>Bacteria</taxon>
        <taxon>Pseudomonadati</taxon>
        <taxon>Bacteroidota</taxon>
        <taxon>Cytophagia</taxon>
        <taxon>Cytophagales</taxon>
        <taxon>Hymenobacteraceae</taxon>
        <taxon>Hymenobacter</taxon>
    </lineage>
</organism>
<sequence>MRFVLTALLSGSLAAGLSAPTLAAPADYHPPRHFYTPGHQPYRRLPTRLALGFNLASYNGDLTGRLRDNTLRLGLSLGLVRTLSPHLTFGADLGFVRLRAVDQFPDRAYRFGGTDAVLTTYLRYNILADKSMYIGLNNRPTTWQPFLQAGVGGMVYNPSVAQATPFGNVLLPAEGNNTASFSGVAAVLPVGAGVTLRASRSLYFTLEGLYYFTSTDLLDGISQRGNPKSNDSFMTATLKIEYAFYKKSAKPLVHFD</sequence>
<reference evidence="3" key="1">
    <citation type="journal article" date="2019" name="Int. J. Syst. Evol. Microbiol.">
        <title>The Global Catalogue of Microorganisms (GCM) 10K type strain sequencing project: providing services to taxonomists for standard genome sequencing and annotation.</title>
        <authorList>
            <consortium name="The Broad Institute Genomics Platform"/>
            <consortium name="The Broad Institute Genome Sequencing Center for Infectious Disease"/>
            <person name="Wu L."/>
            <person name="Ma J."/>
        </authorList>
    </citation>
    <scope>NUCLEOTIDE SEQUENCE [LARGE SCALE GENOMIC DNA]</scope>
    <source>
        <strain evidence="3">CGMCC 1.15795</strain>
    </source>
</reference>
<dbReference type="SUPFAM" id="SSF56925">
    <property type="entry name" value="OMPA-like"/>
    <property type="match status" value="1"/>
</dbReference>
<gene>
    <name evidence="2" type="ORF">ACFSDX_14540</name>
</gene>
<comment type="caution">
    <text evidence="2">The sequence shown here is derived from an EMBL/GenBank/DDBJ whole genome shotgun (WGS) entry which is preliminary data.</text>
</comment>
<dbReference type="EMBL" id="JBHUFD010000005">
    <property type="protein sequence ID" value="MFD1873662.1"/>
    <property type="molecule type" value="Genomic_DNA"/>
</dbReference>
<evidence type="ECO:0000256" key="1">
    <source>
        <dbReference type="SAM" id="SignalP"/>
    </source>
</evidence>
<keyword evidence="3" id="KW-1185">Reference proteome</keyword>
<feature type="chain" id="PRO_5046754726" description="Outer membrane protein beta-barrel domain-containing protein" evidence="1">
    <location>
        <begin position="24"/>
        <end position="256"/>
    </location>
</feature>
<evidence type="ECO:0008006" key="4">
    <source>
        <dbReference type="Google" id="ProtNLM"/>
    </source>
</evidence>
<evidence type="ECO:0000313" key="3">
    <source>
        <dbReference type="Proteomes" id="UP001597197"/>
    </source>
</evidence>
<evidence type="ECO:0000313" key="2">
    <source>
        <dbReference type="EMBL" id="MFD1873662.1"/>
    </source>
</evidence>
<feature type="signal peptide" evidence="1">
    <location>
        <begin position="1"/>
        <end position="23"/>
    </location>
</feature>
<dbReference type="RefSeq" id="WP_382314746.1">
    <property type="nucleotide sequence ID" value="NZ_JBHUFD010000005.1"/>
</dbReference>
<name>A0ABW4QVN8_9BACT</name>
<accession>A0ABW4QVN8</accession>
<dbReference type="InterPro" id="IPR011250">
    <property type="entry name" value="OMP/PagP_B-barrel"/>
</dbReference>